<evidence type="ECO:0000259" key="7">
    <source>
        <dbReference type="Pfam" id="PF00288"/>
    </source>
</evidence>
<dbReference type="PIRSF" id="PIRSF000530">
    <property type="entry name" value="Galactokinase"/>
    <property type="match status" value="1"/>
</dbReference>
<dbReference type="InterPro" id="IPR013750">
    <property type="entry name" value="GHMP_kinase_C_dom"/>
</dbReference>
<keyword evidence="3 10" id="KW-0418">Kinase</keyword>
<evidence type="ECO:0000259" key="8">
    <source>
        <dbReference type="Pfam" id="PF08544"/>
    </source>
</evidence>
<dbReference type="AlphaFoldDB" id="A0A0G1E6W1"/>
<keyword evidence="5" id="KW-0119">Carbohydrate metabolism</keyword>
<dbReference type="NCBIfam" id="TIGR00131">
    <property type="entry name" value="gal_kin"/>
    <property type="match status" value="1"/>
</dbReference>
<dbReference type="PANTHER" id="PTHR10457:SF7">
    <property type="entry name" value="GALACTOKINASE-RELATED"/>
    <property type="match status" value="1"/>
</dbReference>
<dbReference type="InterPro" id="IPR036554">
    <property type="entry name" value="GHMP_kinase_C_sf"/>
</dbReference>
<evidence type="ECO:0000256" key="4">
    <source>
        <dbReference type="ARBA" id="ARBA00022840"/>
    </source>
</evidence>
<dbReference type="SUPFAM" id="SSF54211">
    <property type="entry name" value="Ribosomal protein S5 domain 2-like"/>
    <property type="match status" value="1"/>
</dbReference>
<evidence type="ECO:0000313" key="10">
    <source>
        <dbReference type="EMBL" id="KKS78776.1"/>
    </source>
</evidence>
<dbReference type="PRINTS" id="PR00959">
    <property type="entry name" value="MEVGALKINASE"/>
</dbReference>
<dbReference type="Gene3D" id="3.30.70.890">
    <property type="entry name" value="GHMP kinase, C-terminal domain"/>
    <property type="match status" value="1"/>
</dbReference>
<dbReference type="Pfam" id="PF10509">
    <property type="entry name" value="GalKase_gal_bdg"/>
    <property type="match status" value="1"/>
</dbReference>
<keyword evidence="2" id="KW-0547">Nucleotide-binding</keyword>
<dbReference type="InterPro" id="IPR006206">
    <property type="entry name" value="Mevalonate/galactokinase"/>
</dbReference>
<evidence type="ECO:0000256" key="5">
    <source>
        <dbReference type="ARBA" id="ARBA00023144"/>
    </source>
</evidence>
<feature type="domain" description="Galactokinase N-terminal" evidence="9">
    <location>
        <begin position="14"/>
        <end position="59"/>
    </location>
</feature>
<dbReference type="PRINTS" id="PR00473">
    <property type="entry name" value="GALCTOKINASE"/>
</dbReference>
<evidence type="ECO:0000313" key="11">
    <source>
        <dbReference type="Proteomes" id="UP000034213"/>
    </source>
</evidence>
<protein>
    <recommendedName>
        <fullName evidence="6">Galactokinase</fullName>
        <ecNumber evidence="6">2.7.1.6</ecNumber>
    </recommendedName>
</protein>
<dbReference type="PANTHER" id="PTHR10457">
    <property type="entry name" value="MEVALONATE KINASE/GALACTOKINASE"/>
    <property type="match status" value="1"/>
</dbReference>
<keyword evidence="5" id="KW-0299">Galactose metabolism</keyword>
<dbReference type="PATRIC" id="fig|1618369.3.peg.655"/>
<dbReference type="GO" id="GO:0005524">
    <property type="term" value="F:ATP binding"/>
    <property type="evidence" value="ECO:0007669"/>
    <property type="project" value="UniProtKB-UniRule"/>
</dbReference>
<evidence type="ECO:0000256" key="1">
    <source>
        <dbReference type="ARBA" id="ARBA00006566"/>
    </source>
</evidence>
<evidence type="ECO:0000256" key="2">
    <source>
        <dbReference type="ARBA" id="ARBA00022741"/>
    </source>
</evidence>
<evidence type="ECO:0000256" key="6">
    <source>
        <dbReference type="NCBIfam" id="TIGR00131"/>
    </source>
</evidence>
<dbReference type="STRING" id="1618369.UV54_C0051G0004"/>
<reference evidence="10 11" key="1">
    <citation type="journal article" date="2015" name="Nature">
        <title>rRNA introns, odd ribosomes, and small enigmatic genomes across a large radiation of phyla.</title>
        <authorList>
            <person name="Brown C.T."/>
            <person name="Hug L.A."/>
            <person name="Thomas B.C."/>
            <person name="Sharon I."/>
            <person name="Castelle C.J."/>
            <person name="Singh A."/>
            <person name="Wilkins M.J."/>
            <person name="Williams K.H."/>
            <person name="Banfield J.F."/>
        </authorList>
    </citation>
    <scope>NUCLEOTIDE SEQUENCE [LARGE SCALE GENOMIC DNA]</scope>
</reference>
<gene>
    <name evidence="10" type="ORF">UV54_C0051G0004</name>
</gene>
<dbReference type="GO" id="GO:0005829">
    <property type="term" value="C:cytosol"/>
    <property type="evidence" value="ECO:0007669"/>
    <property type="project" value="TreeGrafter"/>
</dbReference>
<organism evidence="10 11">
    <name type="scientific">Candidatus Beckwithbacteria bacterium GW2011_GWA2_43_10</name>
    <dbReference type="NCBI Taxonomy" id="1618369"/>
    <lineage>
        <taxon>Bacteria</taxon>
        <taxon>Candidatus Beckwithiibacteriota</taxon>
    </lineage>
</organism>
<dbReference type="GO" id="GO:0004335">
    <property type="term" value="F:galactokinase activity"/>
    <property type="evidence" value="ECO:0007669"/>
    <property type="project" value="UniProtKB-UniRule"/>
</dbReference>
<dbReference type="InterPro" id="IPR014721">
    <property type="entry name" value="Ribsml_uS5_D2-typ_fold_subgr"/>
</dbReference>
<comment type="caution">
    <text evidence="10">The sequence shown here is derived from an EMBL/GenBank/DDBJ whole genome shotgun (WGS) entry which is preliminary data.</text>
</comment>
<dbReference type="Gene3D" id="3.30.230.10">
    <property type="match status" value="1"/>
</dbReference>
<keyword evidence="3 10" id="KW-0808">Transferase</keyword>
<evidence type="ECO:0000256" key="3">
    <source>
        <dbReference type="ARBA" id="ARBA00022777"/>
    </source>
</evidence>
<feature type="domain" description="GHMP kinase C-terminal" evidence="8">
    <location>
        <begin position="290"/>
        <end position="359"/>
    </location>
</feature>
<dbReference type="EMBL" id="LCEW01000051">
    <property type="protein sequence ID" value="KKS78776.1"/>
    <property type="molecule type" value="Genomic_DNA"/>
</dbReference>
<dbReference type="GO" id="GO:0006012">
    <property type="term" value="P:galactose metabolic process"/>
    <property type="evidence" value="ECO:0007669"/>
    <property type="project" value="UniProtKB-UniRule"/>
</dbReference>
<dbReference type="Proteomes" id="UP000034213">
    <property type="component" value="Unassembled WGS sequence"/>
</dbReference>
<dbReference type="InterPro" id="IPR020568">
    <property type="entry name" value="Ribosomal_Su5_D2-typ_SF"/>
</dbReference>
<accession>A0A0G1E6W1</accession>
<dbReference type="InterPro" id="IPR000705">
    <property type="entry name" value="Galactokinase"/>
</dbReference>
<sequence>MAGSNTRLIDLKTKFRQYFAAGPNTVVNSPGRAEIIGNHTDYNLGYALGCAISPSTLGLFKKRTDRKIRIKTTLPGLENQLVEFNLDKIYQDKKIKWGNYARGVTNELLKLDCPLSGAEILVDTNFPTSGGLSSSAALELCLAYGLLALVKQPIDQSTIAHACQRAENSNLVQSPCGFLDQGVIAFAQKDKMVLLDFKPPLKTKLVRADLANQGVSLVVAVDPTVKRILGESGYPARRKMCAAACKILNISSLRELSVDDFAAKKNRLEPVIGKRVKHIVYENQRVLDAVTALENNDAVKFGQLLNQSGKSALDLYELDENTPELRLLMETAQNLEGVLGARNMGGGFSAIILALVKDDLLISWQHQLQLKYQQKFPGRLEFVQFTPSQGIDFLY</sequence>
<dbReference type="SUPFAM" id="SSF55060">
    <property type="entry name" value="GHMP Kinase, C-terminal domain"/>
    <property type="match status" value="1"/>
</dbReference>
<dbReference type="InterPro" id="IPR006204">
    <property type="entry name" value="GHMP_kinase_N_dom"/>
</dbReference>
<comment type="similarity">
    <text evidence="1">Belongs to the GHMP kinase family. GalK subfamily.</text>
</comment>
<dbReference type="InterPro" id="IPR019539">
    <property type="entry name" value="GalKase_N"/>
</dbReference>
<dbReference type="EC" id="2.7.1.6" evidence="6"/>
<name>A0A0G1E6W1_9BACT</name>
<evidence type="ECO:0000259" key="9">
    <source>
        <dbReference type="Pfam" id="PF10509"/>
    </source>
</evidence>
<dbReference type="Pfam" id="PF00288">
    <property type="entry name" value="GHMP_kinases_N"/>
    <property type="match status" value="1"/>
</dbReference>
<keyword evidence="4" id="KW-0067">ATP-binding</keyword>
<dbReference type="Pfam" id="PF08544">
    <property type="entry name" value="GHMP_kinases_C"/>
    <property type="match status" value="1"/>
</dbReference>
<proteinExistence type="inferred from homology"/>
<feature type="domain" description="GHMP kinase N-terminal" evidence="7">
    <location>
        <begin position="99"/>
        <end position="186"/>
    </location>
</feature>